<dbReference type="OrthoDB" id="7878548at2759"/>
<organism evidence="1 2">
    <name type="scientific">Drosophila mojavensis</name>
    <name type="common">Fruit fly</name>
    <dbReference type="NCBI Taxonomy" id="7230"/>
    <lineage>
        <taxon>Eukaryota</taxon>
        <taxon>Metazoa</taxon>
        <taxon>Ecdysozoa</taxon>
        <taxon>Arthropoda</taxon>
        <taxon>Hexapoda</taxon>
        <taxon>Insecta</taxon>
        <taxon>Pterygota</taxon>
        <taxon>Neoptera</taxon>
        <taxon>Endopterygota</taxon>
        <taxon>Diptera</taxon>
        <taxon>Brachycera</taxon>
        <taxon>Muscomorpha</taxon>
        <taxon>Ephydroidea</taxon>
        <taxon>Drosophilidae</taxon>
        <taxon>Drosophila</taxon>
    </lineage>
</organism>
<evidence type="ECO:0000313" key="1">
    <source>
        <dbReference type="EMBL" id="EDW14933.2"/>
    </source>
</evidence>
<gene>
    <name evidence="1" type="primary">Dmoj\GI23047</name>
    <name evidence="1" type="ORF">Dmoj_GI23047</name>
</gene>
<dbReference type="Pfam" id="PF06477">
    <property type="entry name" value="DUF1091"/>
    <property type="match status" value="1"/>
</dbReference>
<dbReference type="PANTHER" id="PTHR20898">
    <property type="entry name" value="DAEDALUS ON 3-RELATED-RELATED"/>
    <property type="match status" value="1"/>
</dbReference>
<dbReference type="AlphaFoldDB" id="B4KDT6"/>
<dbReference type="InParanoid" id="B4KDT6"/>
<dbReference type="EMBL" id="CH933806">
    <property type="protein sequence ID" value="EDW14933.2"/>
    <property type="molecule type" value="Genomic_DNA"/>
</dbReference>
<name>B4KDT6_DROMO</name>
<accession>B4KDT6</accession>
<dbReference type="PANTHER" id="PTHR20898:SF0">
    <property type="entry name" value="DAEDALUS ON 3-RELATED"/>
    <property type="match status" value="1"/>
</dbReference>
<dbReference type="InterPro" id="IPR010512">
    <property type="entry name" value="DUF1091"/>
</dbReference>
<reference evidence="1 2" key="1">
    <citation type="journal article" date="2007" name="Nature">
        <title>Evolution of genes and genomes on the Drosophila phylogeny.</title>
        <authorList>
            <consortium name="Drosophila 12 Genomes Consortium"/>
            <person name="Clark A.G."/>
            <person name="Eisen M.B."/>
            <person name="Smith D.R."/>
            <person name="Bergman C.M."/>
            <person name="Oliver B."/>
            <person name="Markow T.A."/>
            <person name="Kaufman T.C."/>
            <person name="Kellis M."/>
            <person name="Gelbart W."/>
            <person name="Iyer V.N."/>
            <person name="Pollard D.A."/>
            <person name="Sackton T.B."/>
            <person name="Larracuente A.M."/>
            <person name="Singh N.D."/>
            <person name="Abad J.P."/>
            <person name="Abt D.N."/>
            <person name="Adryan B."/>
            <person name="Aguade M."/>
            <person name="Akashi H."/>
            <person name="Anderson W.W."/>
            <person name="Aquadro C.F."/>
            <person name="Ardell D.H."/>
            <person name="Arguello R."/>
            <person name="Artieri C.G."/>
            <person name="Barbash D.A."/>
            <person name="Barker D."/>
            <person name="Barsanti P."/>
            <person name="Batterham P."/>
            <person name="Batzoglou S."/>
            <person name="Begun D."/>
            <person name="Bhutkar A."/>
            <person name="Blanco E."/>
            <person name="Bosak S.A."/>
            <person name="Bradley R.K."/>
            <person name="Brand A.D."/>
            <person name="Brent M.R."/>
            <person name="Brooks A.N."/>
            <person name="Brown R.H."/>
            <person name="Butlin R.K."/>
            <person name="Caggese C."/>
            <person name="Calvi B.R."/>
            <person name="Bernardo de Carvalho A."/>
            <person name="Caspi A."/>
            <person name="Castrezana S."/>
            <person name="Celniker S.E."/>
            <person name="Chang J.L."/>
            <person name="Chapple C."/>
            <person name="Chatterji S."/>
            <person name="Chinwalla A."/>
            <person name="Civetta A."/>
            <person name="Clifton S.W."/>
            <person name="Comeron J.M."/>
            <person name="Costello J.C."/>
            <person name="Coyne J.A."/>
            <person name="Daub J."/>
            <person name="David R.G."/>
            <person name="Delcher A.L."/>
            <person name="Delehaunty K."/>
            <person name="Do C.B."/>
            <person name="Ebling H."/>
            <person name="Edwards K."/>
            <person name="Eickbush T."/>
            <person name="Evans J.D."/>
            <person name="Filipski A."/>
            <person name="Findeiss S."/>
            <person name="Freyhult E."/>
            <person name="Fulton L."/>
            <person name="Fulton R."/>
            <person name="Garcia A.C."/>
            <person name="Gardiner A."/>
            <person name="Garfield D.A."/>
            <person name="Garvin B.E."/>
            <person name="Gibson G."/>
            <person name="Gilbert D."/>
            <person name="Gnerre S."/>
            <person name="Godfrey J."/>
            <person name="Good R."/>
            <person name="Gotea V."/>
            <person name="Gravely B."/>
            <person name="Greenberg A.J."/>
            <person name="Griffiths-Jones S."/>
            <person name="Gross S."/>
            <person name="Guigo R."/>
            <person name="Gustafson E.A."/>
            <person name="Haerty W."/>
            <person name="Hahn M.W."/>
            <person name="Halligan D.L."/>
            <person name="Halpern A.L."/>
            <person name="Halter G.M."/>
            <person name="Han M.V."/>
            <person name="Heger A."/>
            <person name="Hillier L."/>
            <person name="Hinrichs A.S."/>
            <person name="Holmes I."/>
            <person name="Hoskins R.A."/>
            <person name="Hubisz M.J."/>
            <person name="Hultmark D."/>
            <person name="Huntley M.A."/>
            <person name="Jaffe D.B."/>
            <person name="Jagadeeshan S."/>
            <person name="Jeck W.R."/>
            <person name="Johnson J."/>
            <person name="Jones C.D."/>
            <person name="Jordan W.C."/>
            <person name="Karpen G.H."/>
            <person name="Kataoka E."/>
            <person name="Keightley P.D."/>
            <person name="Kheradpour P."/>
            <person name="Kirkness E.F."/>
            <person name="Koerich L.B."/>
            <person name="Kristiansen K."/>
            <person name="Kudrna D."/>
            <person name="Kulathinal R.J."/>
            <person name="Kumar S."/>
            <person name="Kwok R."/>
            <person name="Lander E."/>
            <person name="Langley C.H."/>
            <person name="Lapoint R."/>
            <person name="Lazzaro B.P."/>
            <person name="Lee S.J."/>
            <person name="Levesque L."/>
            <person name="Li R."/>
            <person name="Lin C.F."/>
            <person name="Lin M.F."/>
            <person name="Lindblad-Toh K."/>
            <person name="Llopart A."/>
            <person name="Long M."/>
            <person name="Low L."/>
            <person name="Lozovsky E."/>
            <person name="Lu J."/>
            <person name="Luo M."/>
            <person name="Machado C.A."/>
            <person name="Makalowski W."/>
            <person name="Marzo M."/>
            <person name="Matsuda M."/>
            <person name="Matzkin L."/>
            <person name="McAllister B."/>
            <person name="McBride C.S."/>
            <person name="McKernan B."/>
            <person name="McKernan K."/>
            <person name="Mendez-Lago M."/>
            <person name="Minx P."/>
            <person name="Mollenhauer M.U."/>
            <person name="Montooth K."/>
            <person name="Mount S.M."/>
            <person name="Mu X."/>
            <person name="Myers E."/>
            <person name="Negre B."/>
            <person name="Newfeld S."/>
            <person name="Nielsen R."/>
            <person name="Noor M.A."/>
            <person name="O'Grady P."/>
            <person name="Pachter L."/>
            <person name="Papaceit M."/>
            <person name="Parisi M.J."/>
            <person name="Parisi M."/>
            <person name="Parts L."/>
            <person name="Pedersen J.S."/>
            <person name="Pesole G."/>
            <person name="Phillippy A.M."/>
            <person name="Ponting C.P."/>
            <person name="Pop M."/>
            <person name="Porcelli D."/>
            <person name="Powell J.R."/>
            <person name="Prohaska S."/>
            <person name="Pruitt K."/>
            <person name="Puig M."/>
            <person name="Quesneville H."/>
            <person name="Ram K.R."/>
            <person name="Rand D."/>
            <person name="Rasmussen M.D."/>
            <person name="Reed L.K."/>
            <person name="Reenan R."/>
            <person name="Reily A."/>
            <person name="Remington K.A."/>
            <person name="Rieger T.T."/>
            <person name="Ritchie M.G."/>
            <person name="Robin C."/>
            <person name="Rogers Y.H."/>
            <person name="Rohde C."/>
            <person name="Rozas J."/>
            <person name="Rubenfield M.J."/>
            <person name="Ruiz A."/>
            <person name="Russo S."/>
            <person name="Salzberg S.L."/>
            <person name="Sanchez-Gracia A."/>
            <person name="Saranga D.J."/>
            <person name="Sato H."/>
            <person name="Schaeffer S.W."/>
            <person name="Schatz M.C."/>
            <person name="Schlenke T."/>
            <person name="Schwartz R."/>
            <person name="Segarra C."/>
            <person name="Singh R.S."/>
            <person name="Sirot L."/>
            <person name="Sirota M."/>
            <person name="Sisneros N.B."/>
            <person name="Smith C.D."/>
            <person name="Smith T.F."/>
            <person name="Spieth J."/>
            <person name="Stage D.E."/>
            <person name="Stark A."/>
            <person name="Stephan W."/>
            <person name="Strausberg R.L."/>
            <person name="Strempel S."/>
            <person name="Sturgill D."/>
            <person name="Sutton G."/>
            <person name="Sutton G.G."/>
            <person name="Tao W."/>
            <person name="Teichmann S."/>
            <person name="Tobari Y.N."/>
            <person name="Tomimura Y."/>
            <person name="Tsolas J.M."/>
            <person name="Valente V.L."/>
            <person name="Venter E."/>
            <person name="Venter J.C."/>
            <person name="Vicario S."/>
            <person name="Vieira F.G."/>
            <person name="Vilella A.J."/>
            <person name="Villasante A."/>
            <person name="Walenz B."/>
            <person name="Wang J."/>
            <person name="Wasserman M."/>
            <person name="Watts T."/>
            <person name="Wilson D."/>
            <person name="Wilson R.K."/>
            <person name="Wing R.A."/>
            <person name="Wolfner M.F."/>
            <person name="Wong A."/>
            <person name="Wong G.K."/>
            <person name="Wu C.I."/>
            <person name="Wu G."/>
            <person name="Yamamoto D."/>
            <person name="Yang H.P."/>
            <person name="Yang S.P."/>
            <person name="Yorke J.A."/>
            <person name="Yoshida K."/>
            <person name="Zdobnov E."/>
            <person name="Zhang P."/>
            <person name="Zhang Y."/>
            <person name="Zimin A.V."/>
            <person name="Baldwin J."/>
            <person name="Abdouelleil A."/>
            <person name="Abdulkadir J."/>
            <person name="Abebe A."/>
            <person name="Abera B."/>
            <person name="Abreu J."/>
            <person name="Acer S.C."/>
            <person name="Aftuck L."/>
            <person name="Alexander A."/>
            <person name="An P."/>
            <person name="Anderson E."/>
            <person name="Anderson S."/>
            <person name="Arachi H."/>
            <person name="Azer M."/>
            <person name="Bachantsang P."/>
            <person name="Barry A."/>
            <person name="Bayul T."/>
            <person name="Berlin A."/>
            <person name="Bessette D."/>
            <person name="Bloom T."/>
            <person name="Blye J."/>
            <person name="Boguslavskiy L."/>
            <person name="Bonnet C."/>
            <person name="Boukhgalter B."/>
            <person name="Bourzgui I."/>
            <person name="Brown A."/>
            <person name="Cahill P."/>
            <person name="Channer S."/>
            <person name="Cheshatsang Y."/>
            <person name="Chuda L."/>
            <person name="Citroen M."/>
            <person name="Collymore A."/>
            <person name="Cooke P."/>
            <person name="Costello M."/>
            <person name="D'Aco K."/>
            <person name="Daza R."/>
            <person name="De Haan G."/>
            <person name="DeGray S."/>
            <person name="DeMaso C."/>
            <person name="Dhargay N."/>
            <person name="Dooley K."/>
            <person name="Dooley E."/>
            <person name="Doricent M."/>
            <person name="Dorje P."/>
            <person name="Dorjee K."/>
            <person name="Dupes A."/>
            <person name="Elong R."/>
            <person name="Falk J."/>
            <person name="Farina A."/>
            <person name="Faro S."/>
            <person name="Ferguson D."/>
            <person name="Fisher S."/>
            <person name="Foley C.D."/>
            <person name="Franke A."/>
            <person name="Friedrich D."/>
            <person name="Gadbois L."/>
            <person name="Gearin G."/>
            <person name="Gearin C.R."/>
            <person name="Giannoukos G."/>
            <person name="Goode T."/>
            <person name="Graham J."/>
            <person name="Grandbois E."/>
            <person name="Grewal S."/>
            <person name="Gyaltsen K."/>
            <person name="Hafez N."/>
            <person name="Hagos B."/>
            <person name="Hall J."/>
            <person name="Henson C."/>
            <person name="Hollinger A."/>
            <person name="Honan T."/>
            <person name="Huard M.D."/>
            <person name="Hughes L."/>
            <person name="Hurhula B."/>
            <person name="Husby M.E."/>
            <person name="Kamat A."/>
            <person name="Kanga B."/>
            <person name="Kashin S."/>
            <person name="Khazanovich D."/>
            <person name="Kisner P."/>
            <person name="Lance K."/>
            <person name="Lara M."/>
            <person name="Lee W."/>
            <person name="Lennon N."/>
            <person name="Letendre F."/>
            <person name="LeVine R."/>
            <person name="Lipovsky A."/>
            <person name="Liu X."/>
            <person name="Liu J."/>
            <person name="Liu S."/>
            <person name="Lokyitsang T."/>
            <person name="Lokyitsang Y."/>
            <person name="Lubonja R."/>
            <person name="Lui A."/>
            <person name="MacDonald P."/>
            <person name="Magnisalis V."/>
            <person name="Maru K."/>
            <person name="Matthews C."/>
            <person name="McCusker W."/>
            <person name="McDonough S."/>
            <person name="Mehta T."/>
            <person name="Meldrim J."/>
            <person name="Meneus L."/>
            <person name="Mihai O."/>
            <person name="Mihalev A."/>
            <person name="Mihova T."/>
            <person name="Mittelman R."/>
            <person name="Mlenga V."/>
            <person name="Montmayeur A."/>
            <person name="Mulrain L."/>
            <person name="Navidi A."/>
            <person name="Naylor J."/>
            <person name="Negash T."/>
            <person name="Nguyen T."/>
            <person name="Nguyen N."/>
            <person name="Nicol R."/>
            <person name="Norbu C."/>
            <person name="Norbu N."/>
            <person name="Novod N."/>
            <person name="O'Neill B."/>
            <person name="Osman S."/>
            <person name="Markiewicz E."/>
            <person name="Oyono O.L."/>
            <person name="Patti C."/>
            <person name="Phunkhang P."/>
            <person name="Pierre F."/>
            <person name="Priest M."/>
            <person name="Raghuraman S."/>
            <person name="Rege F."/>
            <person name="Reyes R."/>
            <person name="Rise C."/>
            <person name="Rogov P."/>
            <person name="Ross K."/>
            <person name="Ryan E."/>
            <person name="Settipalli S."/>
            <person name="Shea T."/>
            <person name="Sherpa N."/>
            <person name="Shi L."/>
            <person name="Shih D."/>
            <person name="Sparrow T."/>
            <person name="Spaulding J."/>
            <person name="Stalker J."/>
            <person name="Stange-Thomann N."/>
            <person name="Stavropoulos S."/>
            <person name="Stone C."/>
            <person name="Strader C."/>
            <person name="Tesfaye S."/>
            <person name="Thomson T."/>
            <person name="Thoulutsang Y."/>
            <person name="Thoulutsang D."/>
            <person name="Topham K."/>
            <person name="Topping I."/>
            <person name="Tsamla T."/>
            <person name="Vassiliev H."/>
            <person name="Vo A."/>
            <person name="Wangchuk T."/>
            <person name="Wangdi T."/>
            <person name="Weiand M."/>
            <person name="Wilkinson J."/>
            <person name="Wilson A."/>
            <person name="Yadav S."/>
            <person name="Young G."/>
            <person name="Yu Q."/>
            <person name="Zembek L."/>
            <person name="Zhong D."/>
            <person name="Zimmer A."/>
            <person name="Zwirko Z."/>
            <person name="Jaffe D.B."/>
            <person name="Alvarez P."/>
            <person name="Brockman W."/>
            <person name="Butler J."/>
            <person name="Chin C."/>
            <person name="Gnerre S."/>
            <person name="Grabherr M."/>
            <person name="Kleber M."/>
            <person name="Mauceli E."/>
            <person name="MacCallum I."/>
        </authorList>
    </citation>
    <scope>NUCLEOTIDE SEQUENCE [LARGE SCALE GENOMIC DNA]</scope>
    <source>
        <strain evidence="2">Tucson 15081-1352.22</strain>
    </source>
</reference>
<sequence>MEWRQKALEYRPFQSGASIKMTNAVCNSYNKSWVVITQCRLKALQRNKTILNVDMDFIHPVNDIDVRIQILRKGNGYKPWLFDISFDGCKFMRRPNNPAVKTIFSIFKEYTTINHTCPYDPTEA</sequence>
<proteinExistence type="predicted"/>
<evidence type="ECO:0000313" key="2">
    <source>
        <dbReference type="Proteomes" id="UP000009192"/>
    </source>
</evidence>
<dbReference type="Proteomes" id="UP000009192">
    <property type="component" value="Unassembled WGS sequence"/>
</dbReference>
<dbReference type="eggNOG" id="ENOG502TC1W">
    <property type="taxonomic scope" value="Eukaryota"/>
</dbReference>
<keyword evidence="2" id="KW-1185">Reference proteome</keyword>
<dbReference type="HOGENOM" id="CLU_116900_0_1_1"/>
<dbReference type="KEGG" id="dmo:Dmoj_GI23047"/>
<protein>
    <submittedName>
        <fullName evidence="1">Uncharacterized protein</fullName>
    </submittedName>
</protein>